<accession>A0A1H1R2N3</accession>
<dbReference type="Gene3D" id="1.20.1560.10">
    <property type="entry name" value="ABC transporter type 1, transmembrane domain"/>
    <property type="match status" value="1"/>
</dbReference>
<feature type="domain" description="ABC transporter" evidence="11">
    <location>
        <begin position="392"/>
        <end position="627"/>
    </location>
</feature>
<dbReference type="InterPro" id="IPR036640">
    <property type="entry name" value="ABC1_TM_sf"/>
</dbReference>
<dbReference type="FunFam" id="3.40.50.300:FF:000299">
    <property type="entry name" value="ABC transporter ATP-binding protein/permease"/>
    <property type="match status" value="1"/>
</dbReference>
<dbReference type="GO" id="GO:0005886">
    <property type="term" value="C:plasma membrane"/>
    <property type="evidence" value="ECO:0007669"/>
    <property type="project" value="UniProtKB-SubCell"/>
</dbReference>
<dbReference type="Pfam" id="PF00664">
    <property type="entry name" value="ABC_membrane"/>
    <property type="match status" value="1"/>
</dbReference>
<keyword evidence="14" id="KW-1185">Reference proteome</keyword>
<proteinExistence type="inferred from homology"/>
<dbReference type="GO" id="GO:0016887">
    <property type="term" value="F:ATP hydrolysis activity"/>
    <property type="evidence" value="ECO:0007669"/>
    <property type="project" value="InterPro"/>
</dbReference>
<reference evidence="14" key="1">
    <citation type="submission" date="2016-10" db="EMBL/GenBank/DDBJ databases">
        <authorList>
            <person name="Varghese N."/>
            <person name="Submissions S."/>
        </authorList>
    </citation>
    <scope>NUCLEOTIDE SEQUENCE [LARGE SCALE GENOMIC DNA]</scope>
    <source>
        <strain evidence="14">DSM 23676</strain>
    </source>
</reference>
<evidence type="ECO:0000259" key="11">
    <source>
        <dbReference type="PROSITE" id="PS50893"/>
    </source>
</evidence>
<keyword evidence="4 10" id="KW-0812">Transmembrane</keyword>
<dbReference type="InterPro" id="IPR003439">
    <property type="entry name" value="ABC_transporter-like_ATP-bd"/>
</dbReference>
<name>A0A1H1R2N3_9MICO</name>
<evidence type="ECO:0000256" key="6">
    <source>
        <dbReference type="ARBA" id="ARBA00022840"/>
    </source>
</evidence>
<dbReference type="Pfam" id="PF00005">
    <property type="entry name" value="ABC_tran"/>
    <property type="match status" value="1"/>
</dbReference>
<evidence type="ECO:0000313" key="14">
    <source>
        <dbReference type="Proteomes" id="UP000199597"/>
    </source>
</evidence>
<feature type="transmembrane region" description="Helical" evidence="10">
    <location>
        <begin position="281"/>
        <end position="299"/>
    </location>
</feature>
<evidence type="ECO:0000256" key="2">
    <source>
        <dbReference type="ARBA" id="ARBA00022448"/>
    </source>
</evidence>
<feature type="transmembrane region" description="Helical" evidence="10">
    <location>
        <begin position="166"/>
        <end position="185"/>
    </location>
</feature>
<dbReference type="Gene3D" id="3.40.50.300">
    <property type="entry name" value="P-loop containing nucleotide triphosphate hydrolases"/>
    <property type="match status" value="1"/>
</dbReference>
<evidence type="ECO:0000256" key="4">
    <source>
        <dbReference type="ARBA" id="ARBA00022692"/>
    </source>
</evidence>
<evidence type="ECO:0000256" key="1">
    <source>
        <dbReference type="ARBA" id="ARBA00004651"/>
    </source>
</evidence>
<dbReference type="InterPro" id="IPR011527">
    <property type="entry name" value="ABC1_TM_dom"/>
</dbReference>
<dbReference type="EMBL" id="LT629766">
    <property type="protein sequence ID" value="SDS29932.1"/>
    <property type="molecule type" value="Genomic_DNA"/>
</dbReference>
<gene>
    <name evidence="13" type="ORF">SAMN04489752_1407</name>
</gene>
<keyword evidence="8 10" id="KW-0472">Membrane</keyword>
<dbReference type="GO" id="GO:0015421">
    <property type="term" value="F:ABC-type oligopeptide transporter activity"/>
    <property type="evidence" value="ECO:0007669"/>
    <property type="project" value="TreeGrafter"/>
</dbReference>
<dbReference type="InterPro" id="IPR027417">
    <property type="entry name" value="P-loop_NTPase"/>
</dbReference>
<organism evidence="13 14">
    <name type="scientific">Brevibacterium siliguriense</name>
    <dbReference type="NCBI Taxonomy" id="1136497"/>
    <lineage>
        <taxon>Bacteria</taxon>
        <taxon>Bacillati</taxon>
        <taxon>Actinomycetota</taxon>
        <taxon>Actinomycetes</taxon>
        <taxon>Micrococcales</taxon>
        <taxon>Brevibacteriaceae</taxon>
        <taxon>Brevibacterium</taxon>
    </lineage>
</organism>
<dbReference type="PROSITE" id="PS50929">
    <property type="entry name" value="ABC_TM1F"/>
    <property type="match status" value="1"/>
</dbReference>
<dbReference type="InterPro" id="IPR039421">
    <property type="entry name" value="Type_1_exporter"/>
</dbReference>
<dbReference type="CDD" id="cd18550">
    <property type="entry name" value="ABC_6TM_exporter_like"/>
    <property type="match status" value="1"/>
</dbReference>
<feature type="domain" description="ABC transmembrane type-1" evidence="12">
    <location>
        <begin position="56"/>
        <end position="340"/>
    </location>
</feature>
<evidence type="ECO:0000256" key="7">
    <source>
        <dbReference type="ARBA" id="ARBA00022989"/>
    </source>
</evidence>
<dbReference type="SMART" id="SM00382">
    <property type="entry name" value="AAA"/>
    <property type="match status" value="1"/>
</dbReference>
<dbReference type="GO" id="GO:0005524">
    <property type="term" value="F:ATP binding"/>
    <property type="evidence" value="ECO:0007669"/>
    <property type="project" value="UniProtKB-KW"/>
</dbReference>
<evidence type="ECO:0000256" key="9">
    <source>
        <dbReference type="ARBA" id="ARBA00061644"/>
    </source>
</evidence>
<comment type="similarity">
    <text evidence="9">Belongs to the ABC transporter superfamily. Lipid exporter (TC 3.A.1.106) family.</text>
</comment>
<evidence type="ECO:0000256" key="8">
    <source>
        <dbReference type="ARBA" id="ARBA00023136"/>
    </source>
</evidence>
<comment type="subcellular location">
    <subcellularLocation>
        <location evidence="1">Cell membrane</location>
        <topology evidence="1">Multi-pass membrane protein</topology>
    </subcellularLocation>
</comment>
<keyword evidence="2" id="KW-0813">Transport</keyword>
<dbReference type="InterPro" id="IPR017871">
    <property type="entry name" value="ABC_transporter-like_CS"/>
</dbReference>
<dbReference type="InterPro" id="IPR003593">
    <property type="entry name" value="AAA+_ATPase"/>
</dbReference>
<dbReference type="PROSITE" id="PS50893">
    <property type="entry name" value="ABC_TRANSPORTER_2"/>
    <property type="match status" value="1"/>
</dbReference>
<protein>
    <submittedName>
        <fullName evidence="13">ATP-binding cassette, subfamily C</fullName>
    </submittedName>
</protein>
<dbReference type="PANTHER" id="PTHR43394">
    <property type="entry name" value="ATP-DEPENDENT PERMEASE MDL1, MITOCHONDRIAL"/>
    <property type="match status" value="1"/>
</dbReference>
<dbReference type="PANTHER" id="PTHR43394:SF1">
    <property type="entry name" value="ATP-BINDING CASSETTE SUB-FAMILY B MEMBER 10, MITOCHONDRIAL"/>
    <property type="match status" value="1"/>
</dbReference>
<evidence type="ECO:0000256" key="10">
    <source>
        <dbReference type="SAM" id="Phobius"/>
    </source>
</evidence>
<keyword evidence="3" id="KW-1003">Cell membrane</keyword>
<evidence type="ECO:0000256" key="3">
    <source>
        <dbReference type="ARBA" id="ARBA00022475"/>
    </source>
</evidence>
<feature type="transmembrane region" description="Helical" evidence="10">
    <location>
        <begin position="88"/>
        <end position="109"/>
    </location>
</feature>
<evidence type="ECO:0000256" key="5">
    <source>
        <dbReference type="ARBA" id="ARBA00022741"/>
    </source>
</evidence>
<dbReference type="AlphaFoldDB" id="A0A1H1R2N3"/>
<dbReference type="SUPFAM" id="SSF90123">
    <property type="entry name" value="ABC transporter transmembrane region"/>
    <property type="match status" value="1"/>
</dbReference>
<sequence>MLGRFDSRKGPAMSVPSAHHLMYSSVKSKKTPETRIQPGIYKRIAGYAARHKRKLIVFLVLSVLTAAIGVLNPVLAGDVVNAITGGGPVSTVVWLAVAIGGLAIADAAISITNRYLSARIGEGLIFDLRTAVYDHVQSMPIAFFNRTRTGALVSRLNTDVIGAQRAFSNTLSGIVSNFVSLALTVGVMVTISWQVTVMSILLLPLFIVPTRMLSGKLASLQFEAANNSADMSTRMTERFSAAGATLIKLFGNPRKENEEFADRAGQVRDIGVKVAMLQSTFVSSLTLVSALALALVYGVGGVQAVLGNLNAGQVVTLALLLTRLYTPLTMLANARLDIQSAVVSFQRVFEILDLVPYFKEPSQPKSLPAGGLDVQFDHVDFAYPSASQVSLASLEDVSVLDSRGGDQVLHDLSFMIPAGHTVALVGSSGAGKSTIASLLPRLYDVTGGKITIGGVDVRDLSFADLREAVGVVTQDGHVFHESIRANLQLVSPDATEEQMLDAIDRAQLTGVIEALPDGLDTVVGERGYRLSGGERQRLTIARMLLASPEIVVLDEATSALDSTNEAAIQRALAQAMHGRTALVIAHRLSTIRQADTILVVEAGRIVEKGTHDELVGSGGRYAELYATQFASR</sequence>
<evidence type="ECO:0000313" key="13">
    <source>
        <dbReference type="EMBL" id="SDS29932.1"/>
    </source>
</evidence>
<dbReference type="STRING" id="1136497.SAMN04489752_1407"/>
<keyword evidence="6 13" id="KW-0067">ATP-binding</keyword>
<feature type="transmembrane region" description="Helical" evidence="10">
    <location>
        <begin position="305"/>
        <end position="325"/>
    </location>
</feature>
<keyword evidence="7 10" id="KW-1133">Transmembrane helix</keyword>
<keyword evidence="5" id="KW-0547">Nucleotide-binding</keyword>
<dbReference type="PROSITE" id="PS00211">
    <property type="entry name" value="ABC_TRANSPORTER_1"/>
    <property type="match status" value="1"/>
</dbReference>
<feature type="transmembrane region" description="Helical" evidence="10">
    <location>
        <begin position="55"/>
        <end position="76"/>
    </location>
</feature>
<dbReference type="SUPFAM" id="SSF52540">
    <property type="entry name" value="P-loop containing nucleoside triphosphate hydrolases"/>
    <property type="match status" value="1"/>
</dbReference>
<dbReference type="Proteomes" id="UP000199597">
    <property type="component" value="Chromosome I"/>
</dbReference>
<evidence type="ECO:0000259" key="12">
    <source>
        <dbReference type="PROSITE" id="PS50929"/>
    </source>
</evidence>